<evidence type="ECO:0000313" key="5">
    <source>
        <dbReference type="Proteomes" id="UP001286456"/>
    </source>
</evidence>
<evidence type="ECO:0000259" key="2">
    <source>
        <dbReference type="Pfam" id="PF14420"/>
    </source>
</evidence>
<protein>
    <recommendedName>
        <fullName evidence="6">Clr5 domain-containing protein</fullName>
    </recommendedName>
</protein>
<evidence type="ECO:0000256" key="1">
    <source>
        <dbReference type="SAM" id="MobiDB-lite"/>
    </source>
</evidence>
<dbReference type="Pfam" id="PF14420">
    <property type="entry name" value="Clr5"/>
    <property type="match status" value="1"/>
</dbReference>
<evidence type="ECO:0000259" key="3">
    <source>
        <dbReference type="Pfam" id="PF26082"/>
    </source>
</evidence>
<feature type="domain" description="Clr5" evidence="2">
    <location>
        <begin position="472"/>
        <end position="523"/>
    </location>
</feature>
<reference evidence="4" key="1">
    <citation type="journal article" date="2023" name="Mol. Phylogenet. Evol.">
        <title>Genome-scale phylogeny and comparative genomics of the fungal order Sordariales.</title>
        <authorList>
            <person name="Hensen N."/>
            <person name="Bonometti L."/>
            <person name="Westerberg I."/>
            <person name="Brannstrom I.O."/>
            <person name="Guillou S."/>
            <person name="Cros-Aarteil S."/>
            <person name="Calhoun S."/>
            <person name="Haridas S."/>
            <person name="Kuo A."/>
            <person name="Mondo S."/>
            <person name="Pangilinan J."/>
            <person name="Riley R."/>
            <person name="LaButti K."/>
            <person name="Andreopoulos B."/>
            <person name="Lipzen A."/>
            <person name="Chen C."/>
            <person name="Yan M."/>
            <person name="Daum C."/>
            <person name="Ng V."/>
            <person name="Clum A."/>
            <person name="Steindorff A."/>
            <person name="Ohm R.A."/>
            <person name="Martin F."/>
            <person name="Silar P."/>
            <person name="Natvig D.O."/>
            <person name="Lalanne C."/>
            <person name="Gautier V."/>
            <person name="Ament-Velasquez S.L."/>
            <person name="Kruys A."/>
            <person name="Hutchinson M.I."/>
            <person name="Powell A.J."/>
            <person name="Barry K."/>
            <person name="Miller A.N."/>
            <person name="Grigoriev I.V."/>
            <person name="Debuchy R."/>
            <person name="Gladieux P."/>
            <person name="Hiltunen Thoren M."/>
            <person name="Johannesson H."/>
        </authorList>
    </citation>
    <scope>NUCLEOTIDE SEQUENCE</scope>
    <source>
        <strain evidence="4">SMH4131-1</strain>
    </source>
</reference>
<gene>
    <name evidence="4" type="ORF">B0T19DRAFT_474856</name>
</gene>
<feature type="region of interest" description="Disordered" evidence="1">
    <location>
        <begin position="522"/>
        <end position="552"/>
    </location>
</feature>
<feature type="compositionally biased region" description="Polar residues" evidence="1">
    <location>
        <begin position="541"/>
        <end position="552"/>
    </location>
</feature>
<dbReference type="EMBL" id="JAUEPO010000003">
    <property type="protein sequence ID" value="KAK3326989.1"/>
    <property type="molecule type" value="Genomic_DNA"/>
</dbReference>
<dbReference type="InterPro" id="IPR025676">
    <property type="entry name" value="Clr5_dom"/>
</dbReference>
<dbReference type="Pfam" id="PF26082">
    <property type="entry name" value="zf-C2H2_AcuF"/>
    <property type="match status" value="1"/>
</dbReference>
<name>A0AAE0MDF2_9PEZI</name>
<dbReference type="PANTHER" id="PTHR35391">
    <property type="entry name" value="C2H2-TYPE DOMAIN-CONTAINING PROTEIN-RELATED"/>
    <property type="match status" value="1"/>
</dbReference>
<sequence length="552" mass="62517">METYPPTPLALDQATIASAQWWQDEQAKHWQPADNPSESDDRRSLIARFTGILVALFGEILVALTSQASISHGTLISLNQSHNCFLQWSQGHEITDGLVDDCSERSRGLRTATLQTLTNIYRRLTKGLLPLLVAPPGSVNHLVDIVEEWHSYDLLHDMDSSSGDGLFPFGFGDIEQVAEDLRVDVECHLFELGPMLENPAFDPQPTAETINSTSIWKPHHIFFEMMEVRFPDVDKRLVYWLGEICYERLLRCQTQREAHLDDPDDIDHLESEAETVAGSKYHDSGIGSSVPGMSAYAQTVMSYRNGDRSVSIPPLSADAREGKPFPCVACGKRVVFKLDSAWKRHLFLDLQPYVCLDLECLSRKTPFTDKDSWVSHLAVEHAMEPAWRSIDCPLCGESIKAGKSVIINHLQHHLEELALSALPADLDSDANADSEPPLFQDPTPKTPGKEMEFRHQFLRNGFELKLNAPRIPEEKWEEFREVIIQKFRTTTLQQLMDYMKKEHNFTATKRQYIHRLGHTWGEKKYSRPGAQPGRSRKRSASVFNSQNDSGKA</sequence>
<dbReference type="InterPro" id="IPR058925">
    <property type="entry name" value="zf-C2H2_AcuF"/>
</dbReference>
<dbReference type="AlphaFoldDB" id="A0AAE0MDF2"/>
<dbReference type="Proteomes" id="UP001286456">
    <property type="component" value="Unassembled WGS sequence"/>
</dbReference>
<comment type="caution">
    <text evidence="4">The sequence shown here is derived from an EMBL/GenBank/DDBJ whole genome shotgun (WGS) entry which is preliminary data.</text>
</comment>
<dbReference type="PANTHER" id="PTHR35391:SF7">
    <property type="entry name" value="C2H2-TYPE DOMAIN-CONTAINING PROTEIN"/>
    <property type="match status" value="1"/>
</dbReference>
<proteinExistence type="predicted"/>
<evidence type="ECO:0008006" key="6">
    <source>
        <dbReference type="Google" id="ProtNLM"/>
    </source>
</evidence>
<reference evidence="4" key="2">
    <citation type="submission" date="2023-06" db="EMBL/GenBank/DDBJ databases">
        <authorList>
            <consortium name="Lawrence Berkeley National Laboratory"/>
            <person name="Haridas S."/>
            <person name="Hensen N."/>
            <person name="Bonometti L."/>
            <person name="Westerberg I."/>
            <person name="Brannstrom I.O."/>
            <person name="Guillou S."/>
            <person name="Cros-Aarteil S."/>
            <person name="Calhoun S."/>
            <person name="Kuo A."/>
            <person name="Mondo S."/>
            <person name="Pangilinan J."/>
            <person name="Riley R."/>
            <person name="Labutti K."/>
            <person name="Andreopoulos B."/>
            <person name="Lipzen A."/>
            <person name="Chen C."/>
            <person name="Yanf M."/>
            <person name="Daum C."/>
            <person name="Ng V."/>
            <person name="Clum A."/>
            <person name="Steindorff A."/>
            <person name="Ohm R."/>
            <person name="Martin F."/>
            <person name="Silar P."/>
            <person name="Natvig D."/>
            <person name="Lalanne C."/>
            <person name="Gautier V."/>
            <person name="Ament-Velasquez S.L."/>
            <person name="Kruys A."/>
            <person name="Hutchinson M.I."/>
            <person name="Powell A.J."/>
            <person name="Barry K."/>
            <person name="Miller A.N."/>
            <person name="Grigoriev I.V."/>
            <person name="Debuchy R."/>
            <person name="Gladieux P."/>
            <person name="Thoren M.H."/>
            <person name="Johannesson H."/>
        </authorList>
    </citation>
    <scope>NUCLEOTIDE SEQUENCE</scope>
    <source>
        <strain evidence="4">SMH4131-1</strain>
    </source>
</reference>
<keyword evidence="5" id="KW-1185">Reference proteome</keyword>
<organism evidence="4 5">
    <name type="scientific">Cercophora scortea</name>
    <dbReference type="NCBI Taxonomy" id="314031"/>
    <lineage>
        <taxon>Eukaryota</taxon>
        <taxon>Fungi</taxon>
        <taxon>Dikarya</taxon>
        <taxon>Ascomycota</taxon>
        <taxon>Pezizomycotina</taxon>
        <taxon>Sordariomycetes</taxon>
        <taxon>Sordariomycetidae</taxon>
        <taxon>Sordariales</taxon>
        <taxon>Lasiosphaeriaceae</taxon>
        <taxon>Cercophora</taxon>
    </lineage>
</organism>
<accession>A0AAE0MDF2</accession>
<feature type="domain" description="Oxidoreductase acuF-like C2H2 type zinc-finger" evidence="3">
    <location>
        <begin position="322"/>
        <end position="350"/>
    </location>
</feature>
<evidence type="ECO:0000313" key="4">
    <source>
        <dbReference type="EMBL" id="KAK3326989.1"/>
    </source>
</evidence>